<dbReference type="Pfam" id="PF02706">
    <property type="entry name" value="Wzz"/>
    <property type="match status" value="1"/>
</dbReference>
<evidence type="ECO:0000256" key="2">
    <source>
        <dbReference type="ARBA" id="ARBA00007316"/>
    </source>
</evidence>
<comment type="catalytic activity">
    <reaction evidence="15">
        <text>L-tyrosyl-[protein] + ATP = O-phospho-L-tyrosyl-[protein] + ADP + H(+)</text>
        <dbReference type="Rhea" id="RHEA:10596"/>
        <dbReference type="Rhea" id="RHEA-COMP:10136"/>
        <dbReference type="Rhea" id="RHEA-COMP:20101"/>
        <dbReference type="ChEBI" id="CHEBI:15378"/>
        <dbReference type="ChEBI" id="CHEBI:30616"/>
        <dbReference type="ChEBI" id="CHEBI:46858"/>
        <dbReference type="ChEBI" id="CHEBI:61978"/>
        <dbReference type="ChEBI" id="CHEBI:456216"/>
        <dbReference type="EC" id="2.7.10.2"/>
    </reaction>
</comment>
<keyword evidence="16" id="KW-0175">Coiled coil</keyword>
<evidence type="ECO:0000256" key="11">
    <source>
        <dbReference type="ARBA" id="ARBA00022840"/>
    </source>
</evidence>
<feature type="domain" description="AAA" evidence="19">
    <location>
        <begin position="525"/>
        <end position="662"/>
    </location>
</feature>
<accession>A0ABU8S8Q7</accession>
<keyword evidence="22" id="KW-1185">Reference proteome</keyword>
<dbReference type="PANTHER" id="PTHR32309:SF13">
    <property type="entry name" value="FERRIC ENTEROBACTIN TRANSPORT PROTEIN FEPE"/>
    <property type="match status" value="1"/>
</dbReference>
<feature type="transmembrane region" description="Helical" evidence="17">
    <location>
        <begin position="41"/>
        <end position="60"/>
    </location>
</feature>
<evidence type="ECO:0000256" key="1">
    <source>
        <dbReference type="ARBA" id="ARBA00004429"/>
    </source>
</evidence>
<evidence type="ECO:0000313" key="22">
    <source>
        <dbReference type="Proteomes" id="UP001379235"/>
    </source>
</evidence>
<evidence type="ECO:0000256" key="17">
    <source>
        <dbReference type="SAM" id="Phobius"/>
    </source>
</evidence>
<dbReference type="NCBIfam" id="TIGR01007">
    <property type="entry name" value="eps_fam"/>
    <property type="match status" value="1"/>
</dbReference>
<evidence type="ECO:0000259" key="20">
    <source>
        <dbReference type="Pfam" id="PF13807"/>
    </source>
</evidence>
<evidence type="ECO:0000256" key="3">
    <source>
        <dbReference type="ARBA" id="ARBA00008883"/>
    </source>
</evidence>
<reference evidence="21 22" key="1">
    <citation type="submission" date="2024-03" db="EMBL/GenBank/DDBJ databases">
        <authorList>
            <person name="Jo J.-H."/>
        </authorList>
    </citation>
    <scope>NUCLEOTIDE SEQUENCE [LARGE SCALE GENOMIC DNA]</scope>
    <source>
        <strain evidence="21 22">AS3R-12</strain>
    </source>
</reference>
<dbReference type="InterPro" id="IPR005702">
    <property type="entry name" value="Wzc-like_C"/>
</dbReference>
<dbReference type="InterPro" id="IPR027417">
    <property type="entry name" value="P-loop_NTPase"/>
</dbReference>
<feature type="coiled-coil region" evidence="16">
    <location>
        <begin position="200"/>
        <end position="227"/>
    </location>
</feature>
<evidence type="ECO:0000256" key="6">
    <source>
        <dbReference type="ARBA" id="ARBA00022519"/>
    </source>
</evidence>
<keyword evidence="7" id="KW-0808">Transferase</keyword>
<comment type="similarity">
    <text evidence="3">Belongs to the etk/wzc family.</text>
</comment>
<evidence type="ECO:0000259" key="19">
    <source>
        <dbReference type="Pfam" id="PF13614"/>
    </source>
</evidence>
<sequence length="730" mass="77823">MNSQTMSAGNAPQSTPLETPVQAHGFELGDVLRILSEQRKIIFGAGVLGLILGIVASLLMTPMYRSTALLEINNQTNDMLVDAGRKSPQTQQRLASQELVATQIGLLRSEKLARRVVEDLNLASLPDYGGDSGTREARTKRATGVLMRGTTVEPVKNSLLIQVSQTAKDPAMAATIANGLANGFIASSLERRFDSSSYARKFLSDQLERTKASLEDSERKLNAYSMNSGVFRTQSITVEGKTSEGATLAQSDLGLLNEALNVARVRRITAENAYKSASVDFSGDQAAAVGPLVAQRSELQAQYDEKSKVFKADYPAMRELQARIARVDANINAERGRTSGNRRAELQGEYQAAVRAEAQLASRVASAKGEVQGERGRSIEYNILQREADTNRALYDALLQRYKEIGVAGGVGQSNVSVVDPAGAPSGPYSPRMAYNALAGLLLGFGVGVALAFAVHLLFDAIIDPADVRNKLHLPVLGVIPMDTEDRTLMEALADRKSDISEAYYSVRTALKFSTSKGAPRTLLVTSTRPGEGKSTSAFAIASSMARLGTKVLLIDADLRKPTFVSSRSDGYGLAHLLGTEEPLAAYVESTQAENLSLLPVGRFVGSAAELLSSNRLPAIIAEARDAFEMVVIDGPPVLGLTDAPLLGSTAEATAIVIESRASRTGNVAEMVRRLAEAGARISGVILTKVTQGNAAYGYSYYSYSYGTDGVGGKVSSDPARALDLNKAES</sequence>
<evidence type="ECO:0000256" key="8">
    <source>
        <dbReference type="ARBA" id="ARBA00022692"/>
    </source>
</evidence>
<dbReference type="Pfam" id="PF13614">
    <property type="entry name" value="AAA_31"/>
    <property type="match status" value="1"/>
</dbReference>
<evidence type="ECO:0000256" key="4">
    <source>
        <dbReference type="ARBA" id="ARBA00011903"/>
    </source>
</evidence>
<keyword evidence="13 17" id="KW-0472">Membrane</keyword>
<dbReference type="PANTHER" id="PTHR32309">
    <property type="entry name" value="TYROSINE-PROTEIN KINASE"/>
    <property type="match status" value="1"/>
</dbReference>
<keyword evidence="9" id="KW-0547">Nucleotide-binding</keyword>
<evidence type="ECO:0000256" key="5">
    <source>
        <dbReference type="ARBA" id="ARBA00022475"/>
    </source>
</evidence>
<name>A0ABU8S8Q7_9SPHN</name>
<dbReference type="InterPro" id="IPR050445">
    <property type="entry name" value="Bact_polysacc_biosynth/exp"/>
</dbReference>
<evidence type="ECO:0000256" key="13">
    <source>
        <dbReference type="ARBA" id="ARBA00023136"/>
    </source>
</evidence>
<evidence type="ECO:0000256" key="10">
    <source>
        <dbReference type="ARBA" id="ARBA00022777"/>
    </source>
</evidence>
<dbReference type="InterPro" id="IPR025669">
    <property type="entry name" value="AAA_dom"/>
</dbReference>
<feature type="domain" description="Polysaccharide chain length determinant N-terminal" evidence="18">
    <location>
        <begin position="26"/>
        <end position="120"/>
    </location>
</feature>
<keyword evidence="14" id="KW-0829">Tyrosine-protein kinase</keyword>
<comment type="subcellular location">
    <subcellularLocation>
        <location evidence="1">Cell inner membrane</location>
        <topology evidence="1">Multi-pass membrane protein</topology>
    </subcellularLocation>
</comment>
<evidence type="ECO:0000256" key="16">
    <source>
        <dbReference type="SAM" id="Coils"/>
    </source>
</evidence>
<comment type="caution">
    <text evidence="21">The sequence shown here is derived from an EMBL/GenBank/DDBJ whole genome shotgun (WGS) entry which is preliminary data.</text>
</comment>
<gene>
    <name evidence="21" type="ORF">WG900_10420</name>
</gene>
<evidence type="ECO:0000259" key="18">
    <source>
        <dbReference type="Pfam" id="PF02706"/>
    </source>
</evidence>
<dbReference type="InterPro" id="IPR032807">
    <property type="entry name" value="GNVR"/>
</dbReference>
<dbReference type="InterPro" id="IPR003856">
    <property type="entry name" value="LPS_length_determ_N"/>
</dbReference>
<dbReference type="Gene3D" id="3.40.50.300">
    <property type="entry name" value="P-loop containing nucleotide triphosphate hydrolases"/>
    <property type="match status" value="1"/>
</dbReference>
<evidence type="ECO:0000256" key="15">
    <source>
        <dbReference type="ARBA" id="ARBA00051245"/>
    </source>
</evidence>
<keyword evidence="8 17" id="KW-0812">Transmembrane</keyword>
<dbReference type="Proteomes" id="UP001379235">
    <property type="component" value="Unassembled WGS sequence"/>
</dbReference>
<organism evidence="21 22">
    <name type="scientific">Novosphingobium aquae</name>
    <dbReference type="NCBI Taxonomy" id="3133435"/>
    <lineage>
        <taxon>Bacteria</taxon>
        <taxon>Pseudomonadati</taxon>
        <taxon>Pseudomonadota</taxon>
        <taxon>Alphaproteobacteria</taxon>
        <taxon>Sphingomonadales</taxon>
        <taxon>Sphingomonadaceae</taxon>
        <taxon>Novosphingobium</taxon>
    </lineage>
</organism>
<evidence type="ECO:0000256" key="7">
    <source>
        <dbReference type="ARBA" id="ARBA00022679"/>
    </source>
</evidence>
<evidence type="ECO:0000256" key="12">
    <source>
        <dbReference type="ARBA" id="ARBA00022989"/>
    </source>
</evidence>
<dbReference type="SUPFAM" id="SSF52540">
    <property type="entry name" value="P-loop containing nucleoside triphosphate hydrolases"/>
    <property type="match status" value="1"/>
</dbReference>
<dbReference type="EMBL" id="JBBHJY010000004">
    <property type="protein sequence ID" value="MEJ6010333.1"/>
    <property type="molecule type" value="Genomic_DNA"/>
</dbReference>
<feature type="transmembrane region" description="Helical" evidence="17">
    <location>
        <begin position="438"/>
        <end position="459"/>
    </location>
</feature>
<evidence type="ECO:0000313" key="21">
    <source>
        <dbReference type="EMBL" id="MEJ6010333.1"/>
    </source>
</evidence>
<proteinExistence type="inferred from homology"/>
<protein>
    <recommendedName>
        <fullName evidence="4">non-specific protein-tyrosine kinase</fullName>
        <ecNumber evidence="4">2.7.10.2</ecNumber>
    </recommendedName>
</protein>
<evidence type="ECO:0000256" key="14">
    <source>
        <dbReference type="ARBA" id="ARBA00023137"/>
    </source>
</evidence>
<evidence type="ECO:0000256" key="9">
    <source>
        <dbReference type="ARBA" id="ARBA00022741"/>
    </source>
</evidence>
<feature type="domain" description="Tyrosine-protein kinase G-rich" evidence="20">
    <location>
        <begin position="384"/>
        <end position="454"/>
    </location>
</feature>
<keyword evidence="6" id="KW-0997">Cell inner membrane</keyword>
<keyword evidence="5" id="KW-1003">Cell membrane</keyword>
<dbReference type="Pfam" id="PF13807">
    <property type="entry name" value="GNVR"/>
    <property type="match status" value="1"/>
</dbReference>
<comment type="similarity">
    <text evidence="2">Belongs to the CpsD/CapB family.</text>
</comment>
<dbReference type="EC" id="2.7.10.2" evidence="4"/>
<keyword evidence="12 17" id="KW-1133">Transmembrane helix</keyword>
<dbReference type="CDD" id="cd05387">
    <property type="entry name" value="BY-kinase"/>
    <property type="match status" value="1"/>
</dbReference>
<keyword evidence="11" id="KW-0067">ATP-binding</keyword>
<dbReference type="RefSeq" id="WP_339966897.1">
    <property type="nucleotide sequence ID" value="NZ_JBBHJY010000004.1"/>
</dbReference>
<keyword evidence="10" id="KW-0418">Kinase</keyword>